<keyword evidence="4" id="KW-1185">Reference proteome</keyword>
<comment type="caution">
    <text evidence="3">The sequence shown here is derived from an EMBL/GenBank/DDBJ whole genome shotgun (WGS) entry which is preliminary data.</text>
</comment>
<feature type="region of interest" description="Disordered" evidence="1">
    <location>
        <begin position="215"/>
        <end position="237"/>
    </location>
</feature>
<dbReference type="InterPro" id="IPR050410">
    <property type="entry name" value="CCR4/nocturin_mRNA_transcr"/>
</dbReference>
<evidence type="ECO:0000259" key="2">
    <source>
        <dbReference type="Pfam" id="PF03372"/>
    </source>
</evidence>
<accession>A0A150H2P9</accession>
<dbReference type="Gene3D" id="3.60.10.10">
    <property type="entry name" value="Endonuclease/exonuclease/phosphatase"/>
    <property type="match status" value="1"/>
</dbReference>
<feature type="compositionally biased region" description="Basic and acidic residues" evidence="1">
    <location>
        <begin position="220"/>
        <end position="232"/>
    </location>
</feature>
<dbReference type="SUPFAM" id="SSF56219">
    <property type="entry name" value="DNase I-like"/>
    <property type="match status" value="1"/>
</dbReference>
<dbReference type="InterPro" id="IPR036691">
    <property type="entry name" value="Endo/exonu/phosph_ase_sf"/>
</dbReference>
<protein>
    <recommendedName>
        <fullName evidence="2">Endonuclease/exonuclease/phosphatase domain-containing protein</fullName>
    </recommendedName>
</protein>
<dbReference type="AlphaFoldDB" id="A0A150H2P9"/>
<dbReference type="STRING" id="33097.A0A150H2P9"/>
<proteinExistence type="predicted"/>
<gene>
    <name evidence="3" type="ORF">GPECTOR_2g1411</name>
</gene>
<dbReference type="PANTHER" id="PTHR12121">
    <property type="entry name" value="CARBON CATABOLITE REPRESSOR PROTEIN 4"/>
    <property type="match status" value="1"/>
</dbReference>
<evidence type="ECO:0000256" key="1">
    <source>
        <dbReference type="SAM" id="MobiDB-lite"/>
    </source>
</evidence>
<name>A0A150H2P9_GONPE</name>
<dbReference type="GO" id="GO:0000175">
    <property type="term" value="F:3'-5'-RNA exonuclease activity"/>
    <property type="evidence" value="ECO:0007669"/>
    <property type="project" value="TreeGrafter"/>
</dbReference>
<evidence type="ECO:0000313" key="4">
    <source>
        <dbReference type="Proteomes" id="UP000075714"/>
    </source>
</evidence>
<dbReference type="PANTHER" id="PTHR12121:SF100">
    <property type="entry name" value="POLY(A)-SPECIFIC RIBONUCLEASE"/>
    <property type="match status" value="1"/>
</dbReference>
<sequence length="339" mass="36407">MTYNILAQKYAQGGWHSYCSPQHLRWESRRERLFEEIEACGSDIICLQEVEAPVFAGELQPWLAERGYRGHYLARQYGESVQGPAEGVALFYRTDVFDTLAHHSFLFSSVPTNPPAPLRDGLSSVDGEELGAAATAAAGATASASRAESSAAVLCQEMAAFLRSAADSPPGAVPVILAGDFNSLNRKVVPDFFDPKIPPGPDGLVSGVYTLLTRGSLGPDHPDHPATRRRPAETGNPDFRAVTLGSAGLSLASAYQLMFGREPPLTTRTSSFAGCLDYIFVSPKHFEVTRALELPYTVDGLGSGGGVRDPLADVAFPPIPNEDFPSDHLSLAALLRFKD</sequence>
<dbReference type="Pfam" id="PF03372">
    <property type="entry name" value="Exo_endo_phos"/>
    <property type="match status" value="1"/>
</dbReference>
<dbReference type="OrthoDB" id="2866996at2759"/>
<feature type="domain" description="Endonuclease/exonuclease/phosphatase" evidence="2">
    <location>
        <begin position="1"/>
        <end position="328"/>
    </location>
</feature>
<dbReference type="EMBL" id="LSYV01000003">
    <property type="protein sequence ID" value="KXZ55860.1"/>
    <property type="molecule type" value="Genomic_DNA"/>
</dbReference>
<dbReference type="Proteomes" id="UP000075714">
    <property type="component" value="Unassembled WGS sequence"/>
</dbReference>
<dbReference type="InterPro" id="IPR005135">
    <property type="entry name" value="Endo/exonuclease/phosphatase"/>
</dbReference>
<reference evidence="4" key="1">
    <citation type="journal article" date="2016" name="Nat. Commun.">
        <title>The Gonium pectorale genome demonstrates co-option of cell cycle regulation during the evolution of multicellularity.</title>
        <authorList>
            <person name="Hanschen E.R."/>
            <person name="Marriage T.N."/>
            <person name="Ferris P.J."/>
            <person name="Hamaji T."/>
            <person name="Toyoda A."/>
            <person name="Fujiyama A."/>
            <person name="Neme R."/>
            <person name="Noguchi H."/>
            <person name="Minakuchi Y."/>
            <person name="Suzuki M."/>
            <person name="Kawai-Toyooka H."/>
            <person name="Smith D.R."/>
            <person name="Sparks H."/>
            <person name="Anderson J."/>
            <person name="Bakaric R."/>
            <person name="Luria V."/>
            <person name="Karger A."/>
            <person name="Kirschner M.W."/>
            <person name="Durand P.M."/>
            <person name="Michod R.E."/>
            <person name="Nozaki H."/>
            <person name="Olson B.J."/>
        </authorList>
    </citation>
    <scope>NUCLEOTIDE SEQUENCE [LARGE SCALE GENOMIC DNA]</scope>
    <source>
        <strain evidence="4">NIES-2863</strain>
    </source>
</reference>
<organism evidence="3 4">
    <name type="scientific">Gonium pectorale</name>
    <name type="common">Green alga</name>
    <dbReference type="NCBI Taxonomy" id="33097"/>
    <lineage>
        <taxon>Eukaryota</taxon>
        <taxon>Viridiplantae</taxon>
        <taxon>Chlorophyta</taxon>
        <taxon>core chlorophytes</taxon>
        <taxon>Chlorophyceae</taxon>
        <taxon>CS clade</taxon>
        <taxon>Chlamydomonadales</taxon>
        <taxon>Volvocaceae</taxon>
        <taxon>Gonium</taxon>
    </lineage>
</organism>
<evidence type="ECO:0000313" key="3">
    <source>
        <dbReference type="EMBL" id="KXZ55860.1"/>
    </source>
</evidence>